<evidence type="ECO:0000313" key="2">
    <source>
        <dbReference type="EMBL" id="JAH37710.1"/>
    </source>
</evidence>
<protein>
    <submittedName>
        <fullName evidence="2">Uncharacterized protein</fullName>
    </submittedName>
</protein>
<organism evidence="2">
    <name type="scientific">Anguilla anguilla</name>
    <name type="common">European freshwater eel</name>
    <name type="synonym">Muraena anguilla</name>
    <dbReference type="NCBI Taxonomy" id="7936"/>
    <lineage>
        <taxon>Eukaryota</taxon>
        <taxon>Metazoa</taxon>
        <taxon>Chordata</taxon>
        <taxon>Craniata</taxon>
        <taxon>Vertebrata</taxon>
        <taxon>Euteleostomi</taxon>
        <taxon>Actinopterygii</taxon>
        <taxon>Neopterygii</taxon>
        <taxon>Teleostei</taxon>
        <taxon>Anguilliformes</taxon>
        <taxon>Anguillidae</taxon>
        <taxon>Anguilla</taxon>
    </lineage>
</organism>
<proteinExistence type="predicted"/>
<keyword evidence="1" id="KW-1133">Transmembrane helix</keyword>
<keyword evidence="1" id="KW-0472">Membrane</keyword>
<name>A0A0E9SAI0_ANGAN</name>
<accession>A0A0E9SAI0</accession>
<dbReference type="AlphaFoldDB" id="A0A0E9SAI0"/>
<reference evidence="2" key="2">
    <citation type="journal article" date="2015" name="Fish Shellfish Immunol.">
        <title>Early steps in the European eel (Anguilla anguilla)-Vibrio vulnificus interaction in the gills: Role of the RtxA13 toxin.</title>
        <authorList>
            <person name="Callol A."/>
            <person name="Pajuelo D."/>
            <person name="Ebbesson L."/>
            <person name="Teles M."/>
            <person name="MacKenzie S."/>
            <person name="Amaro C."/>
        </authorList>
    </citation>
    <scope>NUCLEOTIDE SEQUENCE</scope>
</reference>
<feature type="transmembrane region" description="Helical" evidence="1">
    <location>
        <begin position="6"/>
        <end position="25"/>
    </location>
</feature>
<reference evidence="2" key="1">
    <citation type="submission" date="2014-11" db="EMBL/GenBank/DDBJ databases">
        <authorList>
            <person name="Amaro Gonzalez C."/>
        </authorList>
    </citation>
    <scope>NUCLEOTIDE SEQUENCE</scope>
</reference>
<dbReference type="EMBL" id="GBXM01070867">
    <property type="protein sequence ID" value="JAH37710.1"/>
    <property type="molecule type" value="Transcribed_RNA"/>
</dbReference>
<evidence type="ECO:0000256" key="1">
    <source>
        <dbReference type="SAM" id="Phobius"/>
    </source>
</evidence>
<keyword evidence="1" id="KW-0812">Transmembrane</keyword>
<sequence>MALQQLLYLLGVGHIYGTLSTVIGLEGIAPMLHQQSHNLFMSTAGCVMQWSVIIQPLCVDLCSSGKQSLRNIIVT</sequence>